<protein>
    <recommendedName>
        <fullName evidence="4">EGF-like domain-containing protein</fullName>
    </recommendedName>
</protein>
<evidence type="ECO:0000256" key="1">
    <source>
        <dbReference type="SAM" id="SignalP"/>
    </source>
</evidence>
<dbReference type="SUPFAM" id="SSF57196">
    <property type="entry name" value="EGF/Laminin"/>
    <property type="match status" value="1"/>
</dbReference>
<evidence type="ECO:0000313" key="3">
    <source>
        <dbReference type="Proteomes" id="UP000828390"/>
    </source>
</evidence>
<dbReference type="AlphaFoldDB" id="A0A9D3YD84"/>
<evidence type="ECO:0008006" key="4">
    <source>
        <dbReference type="Google" id="ProtNLM"/>
    </source>
</evidence>
<gene>
    <name evidence="2" type="ORF">DPMN_083823</name>
</gene>
<dbReference type="EMBL" id="JAIWYP010000016">
    <property type="protein sequence ID" value="KAH3696359.1"/>
    <property type="molecule type" value="Genomic_DNA"/>
</dbReference>
<dbReference type="Proteomes" id="UP000828390">
    <property type="component" value="Unassembled WGS sequence"/>
</dbReference>
<comment type="caution">
    <text evidence="2">The sequence shown here is derived from an EMBL/GenBank/DDBJ whole genome shotgun (WGS) entry which is preliminary data.</text>
</comment>
<name>A0A9D3YD84_DREPO</name>
<evidence type="ECO:0000313" key="2">
    <source>
        <dbReference type="EMBL" id="KAH3696359.1"/>
    </source>
</evidence>
<feature type="signal peptide" evidence="1">
    <location>
        <begin position="1"/>
        <end position="27"/>
    </location>
</feature>
<proteinExistence type="predicted"/>
<accession>A0A9D3YD84</accession>
<keyword evidence="3" id="KW-1185">Reference proteome</keyword>
<organism evidence="2 3">
    <name type="scientific">Dreissena polymorpha</name>
    <name type="common">Zebra mussel</name>
    <name type="synonym">Mytilus polymorpha</name>
    <dbReference type="NCBI Taxonomy" id="45954"/>
    <lineage>
        <taxon>Eukaryota</taxon>
        <taxon>Metazoa</taxon>
        <taxon>Spiralia</taxon>
        <taxon>Lophotrochozoa</taxon>
        <taxon>Mollusca</taxon>
        <taxon>Bivalvia</taxon>
        <taxon>Autobranchia</taxon>
        <taxon>Heteroconchia</taxon>
        <taxon>Euheterodonta</taxon>
        <taxon>Imparidentia</taxon>
        <taxon>Neoheterodontei</taxon>
        <taxon>Myida</taxon>
        <taxon>Dreissenoidea</taxon>
        <taxon>Dreissenidae</taxon>
        <taxon>Dreissena</taxon>
    </lineage>
</organism>
<keyword evidence="1" id="KW-0732">Signal</keyword>
<reference evidence="2" key="2">
    <citation type="submission" date="2020-11" db="EMBL/GenBank/DDBJ databases">
        <authorList>
            <person name="McCartney M.A."/>
            <person name="Auch B."/>
            <person name="Kono T."/>
            <person name="Mallez S."/>
            <person name="Becker A."/>
            <person name="Gohl D.M."/>
            <person name="Silverstein K.A.T."/>
            <person name="Koren S."/>
            <person name="Bechman K.B."/>
            <person name="Herman A."/>
            <person name="Abrahante J.E."/>
            <person name="Garbe J."/>
        </authorList>
    </citation>
    <scope>NUCLEOTIDE SEQUENCE</scope>
    <source>
        <strain evidence="2">Duluth1</strain>
        <tissue evidence="2">Whole animal</tissue>
    </source>
</reference>
<feature type="non-terminal residue" evidence="2">
    <location>
        <position position="83"/>
    </location>
</feature>
<feature type="chain" id="PRO_5039592655" description="EGF-like domain-containing protein" evidence="1">
    <location>
        <begin position="28"/>
        <end position="83"/>
    </location>
</feature>
<dbReference type="Gene3D" id="2.10.25.10">
    <property type="entry name" value="Laminin"/>
    <property type="match status" value="1"/>
</dbReference>
<reference evidence="2" key="1">
    <citation type="journal article" date="2019" name="bioRxiv">
        <title>The Genome of the Zebra Mussel, Dreissena polymorpha: A Resource for Invasive Species Research.</title>
        <authorList>
            <person name="McCartney M.A."/>
            <person name="Auch B."/>
            <person name="Kono T."/>
            <person name="Mallez S."/>
            <person name="Zhang Y."/>
            <person name="Obille A."/>
            <person name="Becker A."/>
            <person name="Abrahante J.E."/>
            <person name="Garbe J."/>
            <person name="Badalamenti J.P."/>
            <person name="Herman A."/>
            <person name="Mangelson H."/>
            <person name="Liachko I."/>
            <person name="Sullivan S."/>
            <person name="Sone E.D."/>
            <person name="Koren S."/>
            <person name="Silverstein K.A.T."/>
            <person name="Beckman K.B."/>
            <person name="Gohl D.M."/>
        </authorList>
    </citation>
    <scope>NUCLEOTIDE SEQUENCE</scope>
    <source>
        <strain evidence="2">Duluth1</strain>
        <tissue evidence="2">Whole animal</tissue>
    </source>
</reference>
<sequence length="83" mass="9403">MAIGKINMGRVNTRFLQVFIICLVAHCTLINCKKRKHAPVVAFFQGDCSHKFCEQKCRDIDHGGYACECYHGYKLDNNGMSCT</sequence>